<sequence>MISVVGFGSLLSERSARDTVPGLQNYRLVRVDGYRRIFNKVGILFIAGHGQAPESLEVSSCSTEPSEGVSIIVAQFDCPVDQFGELYEREHRYRWIQVEARGLDGVIQEPARMCTGYTDLEYRLNKCVTDEEYHDRVGRHYSGRIWRDDILPFPRYLKFCLVSAAFHGDAVLENFVDTSFLADGETSIRKYLVERSDLIPSSLRERPAFTQGSQSGN</sequence>
<reference evidence="1 2" key="1">
    <citation type="submission" date="2016-10" db="EMBL/GenBank/DDBJ databases">
        <authorList>
            <person name="de Groot N.N."/>
        </authorList>
    </citation>
    <scope>NUCLEOTIDE SEQUENCE [LARGE SCALE GENOMIC DNA]</scope>
    <source>
        <strain evidence="1 2">DSM 22012</strain>
    </source>
</reference>
<dbReference type="Proteomes" id="UP000236745">
    <property type="component" value="Unassembled WGS sequence"/>
</dbReference>
<dbReference type="RefSeq" id="WP_104002932.1">
    <property type="nucleotide sequence ID" value="NZ_FNVQ01000001.1"/>
</dbReference>
<proteinExistence type="predicted"/>
<evidence type="ECO:0008006" key="3">
    <source>
        <dbReference type="Google" id="ProtNLM"/>
    </source>
</evidence>
<dbReference type="EMBL" id="FNVQ01000001">
    <property type="protein sequence ID" value="SEG33220.1"/>
    <property type="molecule type" value="Genomic_DNA"/>
</dbReference>
<dbReference type="PANTHER" id="PTHR35748">
    <property type="entry name" value="OS05G0358400 PROTEIN"/>
    <property type="match status" value="1"/>
</dbReference>
<gene>
    <name evidence="1" type="ORF">SAMN05444390_1012085</name>
</gene>
<keyword evidence="2" id="KW-1185">Reference proteome</keyword>
<evidence type="ECO:0000313" key="1">
    <source>
        <dbReference type="EMBL" id="SEG33220.1"/>
    </source>
</evidence>
<dbReference type="OrthoDB" id="6086922at2"/>
<name>A0A1H5ZAZ9_9GAMM</name>
<evidence type="ECO:0000313" key="2">
    <source>
        <dbReference type="Proteomes" id="UP000236745"/>
    </source>
</evidence>
<dbReference type="PANTHER" id="PTHR35748:SF1">
    <property type="entry name" value="OS05G0358400 PROTEIN"/>
    <property type="match status" value="1"/>
</dbReference>
<accession>A0A1H5ZAZ9</accession>
<dbReference type="Gene3D" id="3.10.490.10">
    <property type="entry name" value="Gamma-glutamyl cyclotransferase-like"/>
    <property type="match status" value="1"/>
</dbReference>
<organism evidence="1 2">
    <name type="scientific">Marinobacterium lutimaris</name>
    <dbReference type="NCBI Taxonomy" id="568106"/>
    <lineage>
        <taxon>Bacteria</taxon>
        <taxon>Pseudomonadati</taxon>
        <taxon>Pseudomonadota</taxon>
        <taxon>Gammaproteobacteria</taxon>
        <taxon>Oceanospirillales</taxon>
        <taxon>Oceanospirillaceae</taxon>
        <taxon>Marinobacterium</taxon>
    </lineage>
</organism>
<protein>
    <recommendedName>
        <fullName evidence="3">Gamma-glutamyl cyclotransferase, AIG2-like</fullName>
    </recommendedName>
</protein>
<dbReference type="AlphaFoldDB" id="A0A1H5ZAZ9"/>